<proteinExistence type="predicted"/>
<reference evidence="2 3" key="1">
    <citation type="submission" date="2014-04" db="EMBL/GenBank/DDBJ databases">
        <authorList>
            <person name="Bishop-Lilly K.A."/>
            <person name="Broomall S.M."/>
            <person name="Chain P.S."/>
            <person name="Chertkov O."/>
            <person name="Coyne S.R."/>
            <person name="Daligault H.E."/>
            <person name="Davenport K.W."/>
            <person name="Erkkila T."/>
            <person name="Frey K.G."/>
            <person name="Gibbons H.S."/>
            <person name="Gu W."/>
            <person name="Jaissle J."/>
            <person name="Johnson S.L."/>
            <person name="Koroleva G.I."/>
            <person name="Ladner J.T."/>
            <person name="Lo C.-C."/>
            <person name="Minogue T.D."/>
            <person name="Munk C."/>
            <person name="Palacios G.F."/>
            <person name="Redden C.L."/>
            <person name="Rosenzweig C.N."/>
            <person name="Scholz M.B."/>
            <person name="Teshima H."/>
            <person name="Xu Y."/>
        </authorList>
    </citation>
    <scope>NUCLEOTIDE SEQUENCE [LARGE SCALE GENOMIC DNA]</scope>
    <source>
        <strain evidence="2 3">8244</strain>
    </source>
</reference>
<dbReference type="Proteomes" id="UP000029278">
    <property type="component" value="Unassembled WGS sequence"/>
</dbReference>
<dbReference type="HOGENOM" id="CLU_133698_0_0_9"/>
<dbReference type="SUPFAM" id="SSF140663">
    <property type="entry name" value="TTHA0068-like"/>
    <property type="match status" value="1"/>
</dbReference>
<keyword evidence="3" id="KW-1185">Reference proteome</keyword>
<accession>A0A090YI11</accession>
<dbReference type="RefSeq" id="WP_036624239.1">
    <property type="nucleotide sequence ID" value="NZ_JAKOBR010000167.1"/>
</dbReference>
<dbReference type="STRING" id="44252.DJ90_4253"/>
<dbReference type="GeneID" id="77008344"/>
<evidence type="ECO:0000313" key="2">
    <source>
        <dbReference type="EMBL" id="KFM98453.1"/>
    </source>
</evidence>
<dbReference type="InterPro" id="IPR023203">
    <property type="entry name" value="TTHA0068_sf"/>
</dbReference>
<comment type="caution">
    <text evidence="2">The sequence shown here is derived from an EMBL/GenBank/DDBJ whole genome shotgun (WGS) entry which is preliminary data.</text>
</comment>
<dbReference type="AlphaFoldDB" id="A0A090YI11"/>
<feature type="compositionally biased region" description="Basic and acidic residues" evidence="1">
    <location>
        <begin position="142"/>
        <end position="163"/>
    </location>
</feature>
<dbReference type="InterPro" id="IPR005500">
    <property type="entry name" value="DUF309"/>
</dbReference>
<protein>
    <recommendedName>
        <fullName evidence="4">DUF309 domain-containing protein</fullName>
    </recommendedName>
</protein>
<evidence type="ECO:0008006" key="4">
    <source>
        <dbReference type="Google" id="ProtNLM"/>
    </source>
</evidence>
<organism evidence="2 3">
    <name type="scientific">Paenibacillus macerans</name>
    <name type="common">Bacillus macerans</name>
    <dbReference type="NCBI Taxonomy" id="44252"/>
    <lineage>
        <taxon>Bacteria</taxon>
        <taxon>Bacillati</taxon>
        <taxon>Bacillota</taxon>
        <taxon>Bacilli</taxon>
        <taxon>Bacillales</taxon>
        <taxon>Paenibacillaceae</taxon>
        <taxon>Paenibacillus</taxon>
    </lineage>
</organism>
<dbReference type="PANTHER" id="PTHR34796:SF1">
    <property type="entry name" value="EXPRESSED PROTEIN"/>
    <property type="match status" value="1"/>
</dbReference>
<dbReference type="PANTHER" id="PTHR34796">
    <property type="entry name" value="EXPRESSED PROTEIN"/>
    <property type="match status" value="1"/>
</dbReference>
<dbReference type="Pfam" id="PF03745">
    <property type="entry name" value="DUF309"/>
    <property type="match status" value="1"/>
</dbReference>
<dbReference type="PATRIC" id="fig|44252.3.peg.4815"/>
<feature type="region of interest" description="Disordered" evidence="1">
    <location>
        <begin position="131"/>
        <end position="163"/>
    </location>
</feature>
<dbReference type="Gene3D" id="1.10.3450.10">
    <property type="entry name" value="TTHA0068-like"/>
    <property type="match status" value="1"/>
</dbReference>
<dbReference type="EMBL" id="JMQA01000040">
    <property type="protein sequence ID" value="KFM98453.1"/>
    <property type="molecule type" value="Genomic_DNA"/>
</dbReference>
<gene>
    <name evidence="2" type="ORF">DJ90_4253</name>
</gene>
<sequence>MSYEPLYVAYLVYFNRDRDYFECHEVLEELWLERDHDPLYKGLLQVAVGLFHARSGNVSGGRKMLLSALERLGPYPEGALGIDLGKLRREAAAYAEALEPRQNRSFAYYDLTIDIVDPALRDAVEQAAAEIAPNVPQRRKPQRGEKHEERRLKLEQRQRELNG</sequence>
<evidence type="ECO:0000313" key="3">
    <source>
        <dbReference type="Proteomes" id="UP000029278"/>
    </source>
</evidence>
<evidence type="ECO:0000256" key="1">
    <source>
        <dbReference type="SAM" id="MobiDB-lite"/>
    </source>
</evidence>
<dbReference type="OrthoDB" id="165483at2"/>
<name>A0A090YI11_PAEMA</name>